<organism evidence="6 7">
    <name type="scientific">Candidatus Desulfolinea nitratireducens</name>
    <dbReference type="NCBI Taxonomy" id="2841698"/>
    <lineage>
        <taxon>Bacteria</taxon>
        <taxon>Bacillati</taxon>
        <taxon>Chloroflexota</taxon>
        <taxon>Anaerolineae</taxon>
        <taxon>Anaerolineales</taxon>
        <taxon>Anaerolineales incertae sedis</taxon>
        <taxon>Candidatus Desulfolinea</taxon>
    </lineage>
</organism>
<proteinExistence type="predicted"/>
<feature type="transmembrane region" description="Helical" evidence="5">
    <location>
        <begin position="79"/>
        <end position="99"/>
    </location>
</feature>
<accession>A0A8J6TEX9</accession>
<feature type="transmembrane region" description="Helical" evidence="5">
    <location>
        <begin position="171"/>
        <end position="194"/>
    </location>
</feature>
<reference evidence="6 7" key="1">
    <citation type="submission" date="2020-08" db="EMBL/GenBank/DDBJ databases">
        <title>Bridging the membrane lipid divide: bacteria of the FCB group superphylum have the potential to synthesize archaeal ether lipids.</title>
        <authorList>
            <person name="Villanueva L."/>
            <person name="Von Meijenfeldt F.A.B."/>
            <person name="Westbye A.B."/>
            <person name="Yadav S."/>
            <person name="Hopmans E.C."/>
            <person name="Dutilh B.E."/>
            <person name="Sinninghe Damste J.S."/>
        </authorList>
    </citation>
    <scope>NUCLEOTIDE SEQUENCE [LARGE SCALE GENOMIC DNA]</scope>
    <source>
        <strain evidence="6">NIOZ-UU36</strain>
    </source>
</reference>
<keyword evidence="4 5" id="KW-0472">Membrane</keyword>
<evidence type="ECO:0000313" key="7">
    <source>
        <dbReference type="Proteomes" id="UP000614469"/>
    </source>
</evidence>
<gene>
    <name evidence="6" type="ORF">H8E29_07765</name>
</gene>
<sequence length="220" mass="25491">MFEKQGWHYFILILLLAGVTMLARGDVLIGELWGISTQTWLWIAIAIPIIHQIIVWLFWRLELHHGLITRWFGEKGFPIYKVVFTIFFAGRPVSLILVGLANYKTLALDPILAYLIAGLLILPFVYSMYSVVKYFGINRAYGIDHFDPSYRNKLFVKQGMFKYTDNAMYKFGFLILWAIALATLSKAALVAVAFNHLYIWVHFYCTELPDIRRIYGEPAK</sequence>
<feature type="transmembrane region" description="Helical" evidence="5">
    <location>
        <begin position="41"/>
        <end position="59"/>
    </location>
</feature>
<evidence type="ECO:0000256" key="1">
    <source>
        <dbReference type="ARBA" id="ARBA00004127"/>
    </source>
</evidence>
<dbReference type="AlphaFoldDB" id="A0A8J6TEX9"/>
<feature type="transmembrane region" description="Helical" evidence="5">
    <location>
        <begin position="111"/>
        <end position="129"/>
    </location>
</feature>
<evidence type="ECO:0000313" key="6">
    <source>
        <dbReference type="EMBL" id="MBC8335143.1"/>
    </source>
</evidence>
<protein>
    <submittedName>
        <fullName evidence="6">Uncharacterized protein</fullName>
    </submittedName>
</protein>
<dbReference type="EMBL" id="JACNJN010000092">
    <property type="protein sequence ID" value="MBC8335143.1"/>
    <property type="molecule type" value="Genomic_DNA"/>
</dbReference>
<keyword evidence="3 5" id="KW-1133">Transmembrane helix</keyword>
<evidence type="ECO:0000256" key="2">
    <source>
        <dbReference type="ARBA" id="ARBA00022692"/>
    </source>
</evidence>
<comment type="caution">
    <text evidence="6">The sequence shown here is derived from an EMBL/GenBank/DDBJ whole genome shotgun (WGS) entry which is preliminary data.</text>
</comment>
<dbReference type="GO" id="GO:0012505">
    <property type="term" value="C:endomembrane system"/>
    <property type="evidence" value="ECO:0007669"/>
    <property type="project" value="UniProtKB-SubCell"/>
</dbReference>
<dbReference type="Proteomes" id="UP000614469">
    <property type="component" value="Unassembled WGS sequence"/>
</dbReference>
<evidence type="ECO:0000256" key="5">
    <source>
        <dbReference type="SAM" id="Phobius"/>
    </source>
</evidence>
<comment type="subcellular location">
    <subcellularLocation>
        <location evidence="1">Endomembrane system</location>
        <topology evidence="1">Multi-pass membrane protein</topology>
    </subcellularLocation>
</comment>
<dbReference type="InterPro" id="IPR007318">
    <property type="entry name" value="Phopholipid_MeTrfase"/>
</dbReference>
<evidence type="ECO:0000256" key="4">
    <source>
        <dbReference type="ARBA" id="ARBA00023136"/>
    </source>
</evidence>
<keyword evidence="2 5" id="KW-0812">Transmembrane</keyword>
<evidence type="ECO:0000256" key="3">
    <source>
        <dbReference type="ARBA" id="ARBA00022989"/>
    </source>
</evidence>
<name>A0A8J6TEX9_9CHLR</name>
<dbReference type="Pfam" id="PF04191">
    <property type="entry name" value="PEMT"/>
    <property type="match status" value="1"/>
</dbReference>